<dbReference type="Pfam" id="PF02037">
    <property type="entry name" value="SAP"/>
    <property type="match status" value="1"/>
</dbReference>
<feature type="region of interest" description="Disordered" evidence="7">
    <location>
        <begin position="1"/>
        <end position="70"/>
    </location>
</feature>
<keyword evidence="5" id="KW-0269">Exonuclease</keyword>
<dbReference type="Proteomes" id="UP001182556">
    <property type="component" value="Unassembled WGS sequence"/>
</dbReference>
<dbReference type="SMART" id="SM00479">
    <property type="entry name" value="EXOIII"/>
    <property type="match status" value="1"/>
</dbReference>
<evidence type="ECO:0000313" key="10">
    <source>
        <dbReference type="Proteomes" id="UP001182556"/>
    </source>
</evidence>
<feature type="region of interest" description="Disordered" evidence="7">
    <location>
        <begin position="179"/>
        <end position="205"/>
    </location>
</feature>
<dbReference type="InterPro" id="IPR036397">
    <property type="entry name" value="RNaseH_sf"/>
</dbReference>
<gene>
    <name evidence="9" type="ORF">DB88DRAFT_301758</name>
</gene>
<evidence type="ECO:0000256" key="1">
    <source>
        <dbReference type="ARBA" id="ARBA00004496"/>
    </source>
</evidence>
<proteinExistence type="predicted"/>
<evidence type="ECO:0000256" key="6">
    <source>
        <dbReference type="ARBA" id="ARBA00023158"/>
    </source>
</evidence>
<feature type="region of interest" description="Disordered" evidence="7">
    <location>
        <begin position="325"/>
        <end position="360"/>
    </location>
</feature>
<dbReference type="PROSITE" id="PS50800">
    <property type="entry name" value="SAP"/>
    <property type="match status" value="1"/>
</dbReference>
<evidence type="ECO:0000256" key="5">
    <source>
        <dbReference type="ARBA" id="ARBA00022839"/>
    </source>
</evidence>
<dbReference type="InterPro" id="IPR013520">
    <property type="entry name" value="Ribonucl_H"/>
</dbReference>
<dbReference type="CDD" id="cd06133">
    <property type="entry name" value="ERI-1_3'hExo_like"/>
    <property type="match status" value="1"/>
</dbReference>
<organism evidence="9 10">
    <name type="scientific">Papiliotrema laurentii</name>
    <name type="common">Cryptococcus laurentii</name>
    <dbReference type="NCBI Taxonomy" id="5418"/>
    <lineage>
        <taxon>Eukaryota</taxon>
        <taxon>Fungi</taxon>
        <taxon>Dikarya</taxon>
        <taxon>Basidiomycota</taxon>
        <taxon>Agaricomycotina</taxon>
        <taxon>Tremellomycetes</taxon>
        <taxon>Tremellales</taxon>
        <taxon>Rhynchogastremaceae</taxon>
        <taxon>Papiliotrema</taxon>
    </lineage>
</organism>
<evidence type="ECO:0000259" key="8">
    <source>
        <dbReference type="PROSITE" id="PS50800"/>
    </source>
</evidence>
<dbReference type="PANTHER" id="PTHR23044:SF61">
    <property type="entry name" value="3'-5' EXORIBONUCLEASE 1-RELATED"/>
    <property type="match status" value="1"/>
</dbReference>
<dbReference type="SUPFAM" id="SSF68906">
    <property type="entry name" value="SAP domain"/>
    <property type="match status" value="1"/>
</dbReference>
<dbReference type="GO" id="GO:0003676">
    <property type="term" value="F:nucleic acid binding"/>
    <property type="evidence" value="ECO:0007669"/>
    <property type="project" value="InterPro"/>
</dbReference>
<evidence type="ECO:0000256" key="3">
    <source>
        <dbReference type="ARBA" id="ARBA00022722"/>
    </source>
</evidence>
<comment type="subcellular location">
    <subcellularLocation>
        <location evidence="1">Cytoplasm</location>
    </subcellularLocation>
</comment>
<keyword evidence="4" id="KW-0378">Hydrolase</keyword>
<evidence type="ECO:0000256" key="2">
    <source>
        <dbReference type="ARBA" id="ARBA00022490"/>
    </source>
</evidence>
<keyword evidence="3" id="KW-0540">Nuclease</keyword>
<dbReference type="AlphaFoldDB" id="A0AAD9CXP6"/>
<accession>A0AAD9CXP6</accession>
<dbReference type="EMBL" id="JAODAN010000006">
    <property type="protein sequence ID" value="KAK1923525.1"/>
    <property type="molecule type" value="Genomic_DNA"/>
</dbReference>
<reference evidence="9" key="1">
    <citation type="submission" date="2023-02" db="EMBL/GenBank/DDBJ databases">
        <title>Identification and recombinant expression of a fungal hydrolase from Papiliotrema laurentii that hydrolyzes apple cutin and clears colloidal polyester polyurethane.</title>
        <authorList>
            <consortium name="DOE Joint Genome Institute"/>
            <person name="Roman V.A."/>
            <person name="Bojanowski C."/>
            <person name="Crable B.R."/>
            <person name="Wagner D.N."/>
            <person name="Hung C.S."/>
            <person name="Nadeau L.J."/>
            <person name="Schratz L."/>
            <person name="Haridas S."/>
            <person name="Pangilinan J."/>
            <person name="Lipzen A."/>
            <person name="Na H."/>
            <person name="Yan M."/>
            <person name="Ng V."/>
            <person name="Grigoriev I.V."/>
            <person name="Spatafora J.W."/>
            <person name="Barlow D."/>
            <person name="Biffinger J."/>
            <person name="Kelley-Loughnane N."/>
            <person name="Varaljay V.A."/>
            <person name="Crookes-Goodson W.J."/>
        </authorList>
    </citation>
    <scope>NUCLEOTIDE SEQUENCE</scope>
    <source>
        <strain evidence="9">5307AH</strain>
    </source>
</reference>
<dbReference type="InterPro" id="IPR003034">
    <property type="entry name" value="SAP_dom"/>
</dbReference>
<feature type="compositionally biased region" description="Basic and acidic residues" evidence="7">
    <location>
        <begin position="491"/>
        <end position="512"/>
    </location>
</feature>
<sequence>MTLTTGQIGLANLNEKSETSIGETDMVAGVPSSPAQRDSGGDMQNDEEKQDGRDIALAPPSSPKITKPTKKSTVVELRQGLEALGLDIVGKKESLYKRLLKAFYKTEEPEAILSAETAQEEADNSYERWAERAQGDWRSFLCFDVEATCRGGKEFDWPNEIIEFPVVLLRWVDREETAQDPGVGSEAAGGNDATGQAQTPSPARRRRLEKIDTFHSYVRPTWSPVLTDFCTALTGITQDMVEQSPTFPEMLKDLEAWMDKHDLRDADNRLKNAMWVTDGPWDLRDFIPKQLFITPVGPPVPAYFSGQYLNIKQAVQTVLSEIWRAENPPTPTSRGSTPTPDGSEGSPSKMPMERQRHLPNPAGVITTHRTMTKAFREGNWKGPNYYFNIAGQVSALDLGKFQGRQHSGLDDATNISRILIALSEKDRVVIEPNARVPHEKHMKRWPWMGRDGSVKFEDWMSTKSGADTSPTRITGSDEGNVPVGNGAVDRNGGENDQRDTSSRGAEAHAETEKEAMVWDMRVDAFGGIKTLKVPLSEANEITRKAYEAKLAVKE</sequence>
<dbReference type="PANTHER" id="PTHR23044">
    <property type="entry name" value="3'-5' EXONUCLEASE ERI1-RELATED"/>
    <property type="match status" value="1"/>
</dbReference>
<dbReference type="InterPro" id="IPR047201">
    <property type="entry name" value="ERI-1_3'hExo-like"/>
</dbReference>
<protein>
    <recommendedName>
        <fullName evidence="8">SAP domain-containing protein</fullName>
    </recommendedName>
</protein>
<keyword evidence="10" id="KW-1185">Reference proteome</keyword>
<feature type="domain" description="SAP" evidence="8">
    <location>
        <begin position="69"/>
        <end position="103"/>
    </location>
</feature>
<dbReference type="InterPro" id="IPR012337">
    <property type="entry name" value="RNaseH-like_sf"/>
</dbReference>
<comment type="caution">
    <text evidence="9">The sequence shown here is derived from an EMBL/GenBank/DDBJ whole genome shotgun (WGS) entry which is preliminary data.</text>
</comment>
<feature type="region of interest" description="Disordered" evidence="7">
    <location>
        <begin position="461"/>
        <end position="512"/>
    </location>
</feature>
<keyword evidence="6" id="KW-0943">RNA-mediated gene silencing</keyword>
<evidence type="ECO:0000256" key="4">
    <source>
        <dbReference type="ARBA" id="ARBA00022801"/>
    </source>
</evidence>
<dbReference type="InterPro" id="IPR036361">
    <property type="entry name" value="SAP_dom_sf"/>
</dbReference>
<dbReference type="Pfam" id="PF00929">
    <property type="entry name" value="RNase_T"/>
    <property type="match status" value="1"/>
</dbReference>
<dbReference type="SUPFAM" id="SSF53098">
    <property type="entry name" value="Ribonuclease H-like"/>
    <property type="match status" value="1"/>
</dbReference>
<name>A0AAD9CXP6_PAPLA</name>
<dbReference type="GO" id="GO:0031047">
    <property type="term" value="P:regulatory ncRNA-mediated gene silencing"/>
    <property type="evidence" value="ECO:0007669"/>
    <property type="project" value="UniProtKB-KW"/>
</dbReference>
<dbReference type="GO" id="GO:0005737">
    <property type="term" value="C:cytoplasm"/>
    <property type="evidence" value="ECO:0007669"/>
    <property type="project" value="UniProtKB-SubCell"/>
</dbReference>
<dbReference type="Gene3D" id="3.30.420.10">
    <property type="entry name" value="Ribonuclease H-like superfamily/Ribonuclease H"/>
    <property type="match status" value="1"/>
</dbReference>
<keyword evidence="2" id="KW-0963">Cytoplasm</keyword>
<evidence type="ECO:0000313" key="9">
    <source>
        <dbReference type="EMBL" id="KAK1923525.1"/>
    </source>
</evidence>
<dbReference type="GO" id="GO:0000175">
    <property type="term" value="F:3'-5'-RNA exonuclease activity"/>
    <property type="evidence" value="ECO:0007669"/>
    <property type="project" value="InterPro"/>
</dbReference>
<dbReference type="InterPro" id="IPR051274">
    <property type="entry name" value="3-5_Exoribonuclease"/>
</dbReference>
<evidence type="ECO:0000256" key="7">
    <source>
        <dbReference type="SAM" id="MobiDB-lite"/>
    </source>
</evidence>
<feature type="compositionally biased region" description="Polar residues" evidence="7">
    <location>
        <begin position="461"/>
        <end position="474"/>
    </location>
</feature>